<evidence type="ECO:0000313" key="4">
    <source>
        <dbReference type="EMBL" id="SNV17047.1"/>
    </source>
</evidence>
<dbReference type="InterPro" id="IPR051257">
    <property type="entry name" value="Diverse_CBS-Domain"/>
</dbReference>
<sequence length="202" mass="21890">MRVREIMSAPAITVQRGASLQDALELLATHHVTALPVIDETGALCGIISELDLLRAIMPNHAEDMGENPHEKLAEISDITQTETIDPLMTTDVLTTYEDEDVAHIAAHVSTRNIRSVPVLRNERIIGIVSRSDVIEALFRPDEELLNDLTADLADEGLYDWHATVQRGIVTLTGNGNAEEAQQALAVARAAAGVRKVSITTA</sequence>
<dbReference type="EMBL" id="LT906453">
    <property type="protein sequence ID" value="SNV17047.1"/>
    <property type="molecule type" value="Genomic_DNA"/>
</dbReference>
<evidence type="ECO:0000256" key="1">
    <source>
        <dbReference type="ARBA" id="ARBA00023122"/>
    </source>
</evidence>
<dbReference type="STRING" id="1121387.GCA_000429885_00868"/>
<name>A0A239V4A1_9MICO</name>
<proteinExistence type="predicted"/>
<protein>
    <submittedName>
        <fullName evidence="4">Putative manganese-dependent inorganic pyrophosphatase</fullName>
    </submittedName>
</protein>
<dbReference type="AlphaFoldDB" id="A0A239V4A1"/>
<feature type="domain" description="CBS" evidence="3">
    <location>
        <begin position="89"/>
        <end position="144"/>
    </location>
</feature>
<dbReference type="PANTHER" id="PTHR43080:SF2">
    <property type="entry name" value="CBS DOMAIN-CONTAINING PROTEIN"/>
    <property type="match status" value="1"/>
</dbReference>
<dbReference type="KEGG" id="dco:SAMEA4475696_0125"/>
<dbReference type="SUPFAM" id="SSF54631">
    <property type="entry name" value="CBS-domain pair"/>
    <property type="match status" value="1"/>
</dbReference>
<dbReference type="InterPro" id="IPR007055">
    <property type="entry name" value="BON_dom"/>
</dbReference>
<gene>
    <name evidence="4" type="ORF">SAMEA4475696_00125</name>
</gene>
<reference evidence="4 5" key="1">
    <citation type="submission" date="2017-06" db="EMBL/GenBank/DDBJ databases">
        <authorList>
            <consortium name="Pathogen Informatics"/>
        </authorList>
    </citation>
    <scope>NUCLEOTIDE SEQUENCE [LARGE SCALE GENOMIC DNA]</scope>
    <source>
        <strain evidence="4 5">NCTC13039</strain>
    </source>
</reference>
<dbReference type="InterPro" id="IPR046342">
    <property type="entry name" value="CBS_dom_sf"/>
</dbReference>
<dbReference type="SMART" id="SM00116">
    <property type="entry name" value="CBS"/>
    <property type="match status" value="2"/>
</dbReference>
<dbReference type="Pfam" id="PF00571">
    <property type="entry name" value="CBS"/>
    <property type="match status" value="2"/>
</dbReference>
<dbReference type="InterPro" id="IPR000644">
    <property type="entry name" value="CBS_dom"/>
</dbReference>
<dbReference type="RefSeq" id="WP_028326878.1">
    <property type="nucleotide sequence ID" value="NZ_JAAFNI010000001.1"/>
</dbReference>
<accession>A0A239V4A1</accession>
<dbReference type="PROSITE" id="PS51371">
    <property type="entry name" value="CBS"/>
    <property type="match status" value="2"/>
</dbReference>
<evidence type="ECO:0000313" key="5">
    <source>
        <dbReference type="Proteomes" id="UP000242637"/>
    </source>
</evidence>
<evidence type="ECO:0000256" key="2">
    <source>
        <dbReference type="PROSITE-ProRule" id="PRU00703"/>
    </source>
</evidence>
<dbReference type="PANTHER" id="PTHR43080">
    <property type="entry name" value="CBS DOMAIN-CONTAINING PROTEIN CBSX3, MITOCHONDRIAL"/>
    <property type="match status" value="1"/>
</dbReference>
<dbReference type="GeneID" id="63458435"/>
<keyword evidence="5" id="KW-1185">Reference proteome</keyword>
<evidence type="ECO:0000259" key="3">
    <source>
        <dbReference type="PROSITE" id="PS51371"/>
    </source>
</evidence>
<dbReference type="Pfam" id="PF04972">
    <property type="entry name" value="BON"/>
    <property type="match status" value="1"/>
</dbReference>
<organism evidence="4 5">
    <name type="scientific">Dermatophilus congolensis</name>
    <dbReference type="NCBI Taxonomy" id="1863"/>
    <lineage>
        <taxon>Bacteria</taxon>
        <taxon>Bacillati</taxon>
        <taxon>Actinomycetota</taxon>
        <taxon>Actinomycetes</taxon>
        <taxon>Micrococcales</taxon>
        <taxon>Dermatophilaceae</taxon>
        <taxon>Dermatophilus</taxon>
    </lineage>
</organism>
<dbReference type="Gene3D" id="3.10.580.10">
    <property type="entry name" value="CBS-domain"/>
    <property type="match status" value="1"/>
</dbReference>
<feature type="domain" description="CBS" evidence="3">
    <location>
        <begin position="7"/>
        <end position="63"/>
    </location>
</feature>
<keyword evidence="1 2" id="KW-0129">CBS domain</keyword>
<dbReference type="OrthoDB" id="9799454at2"/>
<dbReference type="Proteomes" id="UP000242637">
    <property type="component" value="Chromosome 1"/>
</dbReference>